<dbReference type="InterPro" id="IPR033060">
    <property type="entry name" value="INTS7"/>
</dbReference>
<evidence type="ECO:0000256" key="1">
    <source>
        <dbReference type="ARBA" id="ARBA00008565"/>
    </source>
</evidence>
<comment type="similarity">
    <text evidence="1">Belongs to the Integrator subunit 7 family.</text>
</comment>
<evidence type="ECO:0000259" key="2">
    <source>
        <dbReference type="Pfam" id="PF24436"/>
    </source>
</evidence>
<dbReference type="InterPro" id="IPR056516">
    <property type="entry name" value="INTS7_N"/>
</dbReference>
<dbReference type="PANTHER" id="PTHR13322">
    <property type="entry name" value="C1ORF73 PROTEIN"/>
    <property type="match status" value="1"/>
</dbReference>
<dbReference type="Proteomes" id="UP000887563">
    <property type="component" value="Unplaced"/>
</dbReference>
<dbReference type="SUPFAM" id="SSF48371">
    <property type="entry name" value="ARM repeat"/>
    <property type="match status" value="1"/>
</dbReference>
<dbReference type="GO" id="GO:0034472">
    <property type="term" value="P:snRNA 3'-end processing"/>
    <property type="evidence" value="ECO:0007669"/>
    <property type="project" value="TreeGrafter"/>
</dbReference>
<protein>
    <submittedName>
        <fullName evidence="4">Integrator complex subunit 7</fullName>
    </submittedName>
</protein>
<accession>A0A914MUG7</accession>
<name>A0A914MUG7_MELIC</name>
<dbReference type="Pfam" id="PF24436">
    <property type="entry name" value="INTS7_N"/>
    <property type="match status" value="1"/>
</dbReference>
<dbReference type="InterPro" id="IPR016024">
    <property type="entry name" value="ARM-type_fold"/>
</dbReference>
<organism evidence="3 4">
    <name type="scientific">Meloidogyne incognita</name>
    <name type="common">Southern root-knot nematode worm</name>
    <name type="synonym">Oxyuris incognita</name>
    <dbReference type="NCBI Taxonomy" id="6306"/>
    <lineage>
        <taxon>Eukaryota</taxon>
        <taxon>Metazoa</taxon>
        <taxon>Ecdysozoa</taxon>
        <taxon>Nematoda</taxon>
        <taxon>Chromadorea</taxon>
        <taxon>Rhabditida</taxon>
        <taxon>Tylenchina</taxon>
        <taxon>Tylenchomorpha</taxon>
        <taxon>Tylenchoidea</taxon>
        <taxon>Meloidogynidae</taxon>
        <taxon>Meloidogyninae</taxon>
        <taxon>Meloidogyne</taxon>
        <taxon>Meloidogyne incognita group</taxon>
    </lineage>
</organism>
<keyword evidence="3" id="KW-1185">Reference proteome</keyword>
<evidence type="ECO:0000313" key="4">
    <source>
        <dbReference type="WBParaSite" id="Minc3s02744g31423"/>
    </source>
</evidence>
<dbReference type="GO" id="GO:0032039">
    <property type="term" value="C:integrator complex"/>
    <property type="evidence" value="ECO:0007669"/>
    <property type="project" value="InterPro"/>
</dbReference>
<dbReference type="AlphaFoldDB" id="A0A914MUG7"/>
<reference evidence="4" key="1">
    <citation type="submission" date="2022-11" db="UniProtKB">
        <authorList>
            <consortium name="WormBaseParasite"/>
        </authorList>
    </citation>
    <scope>IDENTIFICATION</scope>
</reference>
<dbReference type="WBParaSite" id="Minc3s02744g31423">
    <property type="protein sequence ID" value="Minc3s02744g31423"/>
    <property type="gene ID" value="Minc3s02744g31423"/>
</dbReference>
<sequence length="407" mass="46593">MESHKLHTMQLHVEKGLQSSNLADVMTTITECARYIREYPFPHFVHATLFRLAQTFNGEIFARKFEHSMNTIRLRIVVAIKECNECLSLAFSTEEIIRFILKVSHSNDYKARSLTLLLLGSLAPLTCEDKKVHNLIIESLDCVEMTELSAAIQAANELAKFSISFSSLIIRKIAEMFGKNFLEISLKNELFGIISNLRGLSVSKSSIELGRRLLEGLPTNEMHSVIYCSLSKLSSRCETILPEQISLLLSELEKVINQRNKILVHCILQNLSSIAEYRNFWTIENIKAIRDFYHQINLLSSKSILCTWLHCMNVLSSTEFHSKILLESYPWSVLLNFGNIVVRIFAIKLSLNLLLNGEMDAQFQQTLLNSILVTLCQFIDNPTSPSSIVNRQKHEAYFYLILFFLFC</sequence>
<evidence type="ECO:0000313" key="3">
    <source>
        <dbReference type="Proteomes" id="UP000887563"/>
    </source>
</evidence>
<dbReference type="PANTHER" id="PTHR13322:SF2">
    <property type="entry name" value="INTEGRATOR COMPLEX SUBUNIT 7"/>
    <property type="match status" value="1"/>
</dbReference>
<proteinExistence type="inferred from homology"/>
<feature type="domain" description="Integrator complex subunit 7 N-terminal" evidence="2">
    <location>
        <begin position="13"/>
        <end position="374"/>
    </location>
</feature>